<dbReference type="InterPro" id="IPR044548">
    <property type="entry name" value="AF0060_NTP-PPase_MazG-like"/>
</dbReference>
<accession>A0ABT0GVC3</accession>
<dbReference type="CDD" id="cd11533">
    <property type="entry name" value="NTP-PPase_Af0060_like"/>
    <property type="match status" value="1"/>
</dbReference>
<keyword evidence="2" id="KW-1185">Reference proteome</keyword>
<dbReference type="RefSeq" id="WP_248154756.1">
    <property type="nucleotide sequence ID" value="NZ_JALNMJ010000008.1"/>
</dbReference>
<proteinExistence type="predicted"/>
<reference evidence="1" key="1">
    <citation type="submission" date="2022-04" db="EMBL/GenBank/DDBJ databases">
        <title>Roseibium sp. CAU 1639 isolated from mud.</title>
        <authorList>
            <person name="Kim W."/>
        </authorList>
    </citation>
    <scope>NUCLEOTIDE SEQUENCE</scope>
    <source>
        <strain evidence="1">CAU 1639</strain>
    </source>
</reference>
<dbReference type="Gene3D" id="1.10.287.1080">
    <property type="entry name" value="MazG-like"/>
    <property type="match status" value="1"/>
</dbReference>
<organism evidence="1 2">
    <name type="scientific">Roseibium sediminicola</name>
    <dbReference type="NCBI Taxonomy" id="2933272"/>
    <lineage>
        <taxon>Bacteria</taxon>
        <taxon>Pseudomonadati</taxon>
        <taxon>Pseudomonadota</taxon>
        <taxon>Alphaproteobacteria</taxon>
        <taxon>Hyphomicrobiales</taxon>
        <taxon>Stappiaceae</taxon>
        <taxon>Roseibium</taxon>
    </lineage>
</organism>
<dbReference type="Proteomes" id="UP001431221">
    <property type="component" value="Unassembled WGS sequence"/>
</dbReference>
<name>A0ABT0GVC3_9HYPH</name>
<gene>
    <name evidence="1" type="ORF">M0H32_13425</name>
</gene>
<evidence type="ECO:0000313" key="1">
    <source>
        <dbReference type="EMBL" id="MCK7613170.1"/>
    </source>
</evidence>
<evidence type="ECO:0000313" key="2">
    <source>
        <dbReference type="Proteomes" id="UP001431221"/>
    </source>
</evidence>
<sequence length="108" mass="11893">MFNIYDLTQKDPKTLQERALKLAEEAGELAQAVLSVTKAPGSEYKGHDLADVREEAADAAIVALSILAQASESREEFEAELNRLMADKCAKWQEKLPVSSVDTVKRSD</sequence>
<protein>
    <submittedName>
        <fullName evidence="1">MazG-like family protein</fullName>
    </submittedName>
</protein>
<dbReference type="EMBL" id="JALNMJ010000008">
    <property type="protein sequence ID" value="MCK7613170.1"/>
    <property type="molecule type" value="Genomic_DNA"/>
</dbReference>
<dbReference type="SUPFAM" id="SSF101386">
    <property type="entry name" value="all-alpha NTP pyrophosphatases"/>
    <property type="match status" value="1"/>
</dbReference>
<comment type="caution">
    <text evidence="1">The sequence shown here is derived from an EMBL/GenBank/DDBJ whole genome shotgun (WGS) entry which is preliminary data.</text>
</comment>